<dbReference type="PANTHER" id="PTHR44329:SF214">
    <property type="entry name" value="PROTEIN KINASE DOMAIN-CONTAINING PROTEIN"/>
    <property type="match status" value="1"/>
</dbReference>
<dbReference type="SUPFAM" id="SSF56112">
    <property type="entry name" value="Protein kinase-like (PK-like)"/>
    <property type="match status" value="1"/>
</dbReference>
<dbReference type="Gene3D" id="1.10.510.10">
    <property type="entry name" value="Transferase(Phosphotransferase) domain 1"/>
    <property type="match status" value="1"/>
</dbReference>
<sequence length="1470" mass="160229">MVLPGAIWMTAQHPGHVKAGCEMFMSVATFPPPKQEHTGSMFLRPLACLAWAALSLKHAATAQQSPVVVFRGSNFTGASVTYTQPEGVDDFTGAIESVGMEYYSYTFLAVYDAPHYQGRRTILTQATPTLHLPAIRSFQAIDRFEMVQLFPSASSSDDRPWQYAARDSVAQFNGTVGSLIIDYRLVLIVFSSHNFQGHRTYISWLHASTVSTLELLVGSLQVVHENAVPPYVQVYPDTTRTWGLAHLFEIGDAVAQFDDVIGGLVCGAVDVYLEGGVLELFSGPHWTGTRTLIDGIVGEFNPPFVAKSLRIKASDPSRSIASLYPNLAAKQGNHPIQILVGDSIANVEPPLQLVSMMILSTQVLVVYAKPKFQGTPTYLFQNDDVPAFAIQSLELKWKTSISWVEIFDAPTFDPSACTMVDLRDGRMAVEALRLQSARFQNTDLALALHLDEKTGTTQRRMIVLWGRVVDIDLDAILLSAGGGQSSVRAIQVVNMSSTTLPSLVRQSMANPNATVVTKQTTSNSIVLYTAYAHNVPKLSTFSLLTGVDIPTGLAIEAFQQSEYAGASFVYRGNHTPNGDDGAIKTYNPALDLVVSFRIVRTDDAKATSSTTAVLHGDVGAHESLVVNVGERVDSMLVVWNVFPGTVIYRLEVGPGVAVRGFMDPGLRGESFDFAPESSFTFSNPSGFSRNMQSFQVARAGDLDALPVLDDSSVLAVVCDFHGYFSPIRGNMHDTRSFYVGQEYALVEIGTCSQVRIPQGVVLVGFARPWFLGDSQVWRNGTTLLPRDWVLRLRSLRVVIDENAPSPITNESRCVPTSTGQCFYTTDDIVPAVAGWDQFYDVDAITTTPPGLSLLLFSDYNFEGVADVYHHERPLTMRSATLQTIKSYAVVPTTDKTSTTHLSAQFVGFYPFQNELALVPIFLQPKDQVAALIYPWSHNIVRVTVPEGLVAVVFDTDNFAGRCLLLTQSTDLDALWNTSVRSFQVYAHVAEGLNKCQTTTTSIPQSPSTTTMHVAGNQSTVMNDQSGDHSNDASDGAATNSHEDTVQGQSTKLSSTNPSSSAANNSVNQGARANVSATPNEGMARNSTTVAANMSMRTTVVSFPPPPKQRLQTQQENGQTLDDGSNSPLPANKKRAFASHGQAWTIAFISVAIAAVVVVVLVVDRASSRQSKQCTASSSNELAPAIDYSGLQWGDLDLLRFADIENFPCTAPPVATGASGEIYLGHFNGEPVAVKTLPTTTPTSSQVQAFIDEILFLGSLQSRHIVTLVGAAWSHPSNVQCVMEFMNLGSLREYLAKTTPDTFPWRAKLDCVHSIADGLFYLHSQNMIHRDVKSRNVLLDSVKGTKLSDFGTSKEVVYGDTLTAGVGTYRWMAPEMLLFQGYTSAVDVYSLGVVLSEVDTHHVPYADDATSQSDEAIARQVIHEGLRPSFRPDCPDWFRTLALECMAHDPLARPSITKVMFMLDRHLRQLN</sequence>
<feature type="compositionally biased region" description="Low complexity" evidence="1">
    <location>
        <begin position="1049"/>
        <end position="1067"/>
    </location>
</feature>
<dbReference type="GO" id="GO:0004674">
    <property type="term" value="F:protein serine/threonine kinase activity"/>
    <property type="evidence" value="ECO:0007669"/>
    <property type="project" value="TreeGrafter"/>
</dbReference>
<dbReference type="InterPro" id="IPR051681">
    <property type="entry name" value="Ser/Thr_Kinases-Pseudokinases"/>
</dbReference>
<dbReference type="SMART" id="SM00220">
    <property type="entry name" value="S_TKc"/>
    <property type="match status" value="1"/>
</dbReference>
<proteinExistence type="predicted"/>
<dbReference type="InterPro" id="IPR011009">
    <property type="entry name" value="Kinase-like_dom_sf"/>
</dbReference>
<dbReference type="OrthoDB" id="48004at2759"/>
<protein>
    <submittedName>
        <fullName evidence="5">Aste57867_17929 protein</fullName>
    </submittedName>
</protein>
<dbReference type="EMBL" id="VJMH01006348">
    <property type="protein sequence ID" value="KAF0690693.1"/>
    <property type="molecule type" value="Genomic_DNA"/>
</dbReference>
<evidence type="ECO:0000259" key="3">
    <source>
        <dbReference type="PROSITE" id="PS50011"/>
    </source>
</evidence>
<organism evidence="5 6">
    <name type="scientific">Aphanomyces stellatus</name>
    <dbReference type="NCBI Taxonomy" id="120398"/>
    <lineage>
        <taxon>Eukaryota</taxon>
        <taxon>Sar</taxon>
        <taxon>Stramenopiles</taxon>
        <taxon>Oomycota</taxon>
        <taxon>Saprolegniomycetes</taxon>
        <taxon>Saprolegniales</taxon>
        <taxon>Verrucalvaceae</taxon>
        <taxon>Aphanomyces</taxon>
    </lineage>
</organism>
<reference evidence="5 6" key="1">
    <citation type="submission" date="2019-03" db="EMBL/GenBank/DDBJ databases">
        <authorList>
            <person name="Gaulin E."/>
            <person name="Dumas B."/>
        </authorList>
    </citation>
    <scope>NUCLEOTIDE SEQUENCE [LARGE SCALE GENOMIC DNA]</scope>
    <source>
        <strain evidence="5">CBS 568.67</strain>
    </source>
</reference>
<dbReference type="Pfam" id="PF07714">
    <property type="entry name" value="PK_Tyr_Ser-Thr"/>
    <property type="match status" value="1"/>
</dbReference>
<evidence type="ECO:0000256" key="1">
    <source>
        <dbReference type="SAM" id="MobiDB-lite"/>
    </source>
</evidence>
<dbReference type="InterPro" id="IPR000719">
    <property type="entry name" value="Prot_kinase_dom"/>
</dbReference>
<keyword evidence="2" id="KW-0472">Membrane</keyword>
<feature type="transmembrane region" description="Helical" evidence="2">
    <location>
        <begin position="1142"/>
        <end position="1162"/>
    </location>
</feature>
<gene>
    <name evidence="5" type="primary">Aste57867_17929</name>
    <name evidence="4" type="ORF">As57867_017867</name>
    <name evidence="5" type="ORF">ASTE57867_17929</name>
</gene>
<feature type="compositionally biased region" description="Polar residues" evidence="1">
    <location>
        <begin position="1068"/>
        <end position="1082"/>
    </location>
</feature>
<evidence type="ECO:0000256" key="2">
    <source>
        <dbReference type="SAM" id="Phobius"/>
    </source>
</evidence>
<feature type="region of interest" description="Disordered" evidence="1">
    <location>
        <begin position="1098"/>
        <end position="1132"/>
    </location>
</feature>
<evidence type="ECO:0000313" key="4">
    <source>
        <dbReference type="EMBL" id="KAF0690693.1"/>
    </source>
</evidence>
<dbReference type="Gene3D" id="3.30.200.20">
    <property type="entry name" value="Phosphorylase Kinase, domain 1"/>
    <property type="match status" value="1"/>
</dbReference>
<feature type="region of interest" description="Disordered" evidence="1">
    <location>
        <begin position="1018"/>
        <end position="1082"/>
    </location>
</feature>
<keyword evidence="2" id="KW-1133">Transmembrane helix</keyword>
<dbReference type="PRINTS" id="PR00109">
    <property type="entry name" value="TYRKINASE"/>
</dbReference>
<feature type="compositionally biased region" description="Polar residues" evidence="1">
    <location>
        <begin position="1109"/>
        <end position="1128"/>
    </location>
</feature>
<feature type="domain" description="Protein kinase" evidence="3">
    <location>
        <begin position="1207"/>
        <end position="1466"/>
    </location>
</feature>
<name>A0A485LAI5_9STRA</name>
<keyword evidence="2" id="KW-0812">Transmembrane</keyword>
<dbReference type="Proteomes" id="UP000332933">
    <property type="component" value="Unassembled WGS sequence"/>
</dbReference>
<dbReference type="GO" id="GO:0005524">
    <property type="term" value="F:ATP binding"/>
    <property type="evidence" value="ECO:0007669"/>
    <property type="project" value="InterPro"/>
</dbReference>
<reference evidence="4" key="2">
    <citation type="submission" date="2019-06" db="EMBL/GenBank/DDBJ databases">
        <title>Genomics analysis of Aphanomyces spp. identifies a new class of oomycete effector associated with host adaptation.</title>
        <authorList>
            <person name="Gaulin E."/>
        </authorList>
    </citation>
    <scope>NUCLEOTIDE SEQUENCE</scope>
    <source>
        <strain evidence="4">CBS 578.67</strain>
    </source>
</reference>
<dbReference type="EMBL" id="CAADRA010006369">
    <property type="protein sequence ID" value="VFT94670.1"/>
    <property type="molecule type" value="Genomic_DNA"/>
</dbReference>
<dbReference type="InterPro" id="IPR008271">
    <property type="entry name" value="Ser/Thr_kinase_AS"/>
</dbReference>
<dbReference type="PROSITE" id="PS00108">
    <property type="entry name" value="PROTEIN_KINASE_ST"/>
    <property type="match status" value="1"/>
</dbReference>
<accession>A0A485LAI5</accession>
<keyword evidence="6" id="KW-1185">Reference proteome</keyword>
<evidence type="ECO:0000313" key="6">
    <source>
        <dbReference type="Proteomes" id="UP000332933"/>
    </source>
</evidence>
<dbReference type="PANTHER" id="PTHR44329">
    <property type="entry name" value="SERINE/THREONINE-PROTEIN KINASE TNNI3K-RELATED"/>
    <property type="match status" value="1"/>
</dbReference>
<dbReference type="InterPro" id="IPR001245">
    <property type="entry name" value="Ser-Thr/Tyr_kinase_cat_dom"/>
</dbReference>
<dbReference type="PROSITE" id="PS50011">
    <property type="entry name" value="PROTEIN_KINASE_DOM"/>
    <property type="match status" value="1"/>
</dbReference>
<evidence type="ECO:0000313" key="5">
    <source>
        <dbReference type="EMBL" id="VFT94670.1"/>
    </source>
</evidence>